<dbReference type="RefSeq" id="WP_369154150.1">
    <property type="nucleotide sequence ID" value="NZ_CP163429.1"/>
</dbReference>
<dbReference type="InterPro" id="IPR052058">
    <property type="entry name" value="Alcohol_O-acetyltransferase"/>
</dbReference>
<dbReference type="GO" id="GO:0016301">
    <property type="term" value="F:kinase activity"/>
    <property type="evidence" value="ECO:0007669"/>
    <property type="project" value="UniProtKB-KW"/>
</dbReference>
<feature type="domain" description="Phthiocerol/phthiodiolone dimycocerosyl transferase C-terminal" evidence="12">
    <location>
        <begin position="230"/>
        <end position="418"/>
    </location>
</feature>
<dbReference type="GO" id="GO:0016746">
    <property type="term" value="F:acyltransferase activity"/>
    <property type="evidence" value="ECO:0007669"/>
    <property type="project" value="UniProtKB-KW"/>
</dbReference>
<keyword evidence="7" id="KW-0808">Transferase</keyword>
<comment type="catalytic activity">
    <reaction evidence="2">
        <text>2 a mycocerosyl-[mycocerosic acid synthase] + a phenolphthiocerol = a dimycocerosyl phenolphthiocerol + 2 holo-[mycocerosic acid synthase].</text>
        <dbReference type="EC" id="2.3.1.282"/>
    </reaction>
</comment>
<protein>
    <recommendedName>
        <fullName evidence="6">Phthiocerol/phthiodiolone dimycocerosyl transferase</fullName>
        <ecNumber evidence="5">2.3.1.282</ecNumber>
    </recommendedName>
    <alternativeName>
        <fullName evidence="11">Acyltransferase PapA5</fullName>
    </alternativeName>
    <alternativeName>
        <fullName evidence="9">Phthiocerol/phthiodiolone O-acyltransferase</fullName>
    </alternativeName>
    <alternativeName>
        <fullName evidence="10">Polyketide synthase-associated protein A5</fullName>
    </alternativeName>
</protein>
<dbReference type="PANTHER" id="PTHR28037">
    <property type="entry name" value="ALCOHOL O-ACETYLTRANSFERASE 1-RELATED"/>
    <property type="match status" value="1"/>
</dbReference>
<evidence type="ECO:0000256" key="7">
    <source>
        <dbReference type="ARBA" id="ARBA00022679"/>
    </source>
</evidence>
<accession>A0AB39LEB0</accession>
<evidence type="ECO:0000256" key="6">
    <source>
        <dbReference type="ARBA" id="ARBA00013449"/>
    </source>
</evidence>
<dbReference type="PANTHER" id="PTHR28037:SF1">
    <property type="entry name" value="ALCOHOL O-ACETYLTRANSFERASE 1-RELATED"/>
    <property type="match status" value="1"/>
</dbReference>
<evidence type="ECO:0000256" key="4">
    <source>
        <dbReference type="ARBA" id="ARBA00006558"/>
    </source>
</evidence>
<keyword evidence="8" id="KW-0012">Acyltransferase</keyword>
<reference evidence="13" key="1">
    <citation type="submission" date="2024-07" db="EMBL/GenBank/DDBJ databases">
        <authorList>
            <person name="Yu S.T."/>
        </authorList>
    </citation>
    <scope>NUCLEOTIDE SEQUENCE</scope>
    <source>
        <strain evidence="13">R02</strain>
    </source>
</reference>
<dbReference type="AlphaFoldDB" id="A0AB39LEB0"/>
<name>A0AB39LEB0_9ACTN</name>
<sequence length="458" mass="49427">MRRVLCPVETLYVGQRSRAVLSCALRGPVDAAALSRAFDTVTAEQPTLRTRIVQDGAGYALELLEEAERPRLTVRTGGDEVYQQELNTPLPVGTPLTRAVLASEPGGDRHLLVVSVDHTVTDGHSAITLLNTLWDRYRALVEDDDAAAARAAVAAEVVTEASATAPEQSAWPTPVSELLPPADEAETAAYLRRRLAETEDRSVVLLPYDTPRETHAAAGNGDPTGTADEHRIEACRLLLDADRTERLRKSARAAGVSVHGLIGSALLTVVRRRLGGDGPRVLGCLSPVDLRSRLDPPVPASTMVAAVTTHLHAVEVDADTDPLELARELGTHLREAIERGDHFQDMRIMTEVPKHPALQMGTVIVTNMGSVSGPRLPEGTELTDVRLVPAREQYFPQAGRSPLMACVVSFDGRLAIEFPHYTACFSPAFMRELRDDVQAALLAFTETGDEPHVTAAAV</sequence>
<evidence type="ECO:0000313" key="13">
    <source>
        <dbReference type="EMBL" id="XDP92260.1"/>
    </source>
</evidence>
<gene>
    <name evidence="13" type="ORF">AB5J57_01480</name>
</gene>
<dbReference type="EC" id="2.3.1.282" evidence="5"/>
<dbReference type="EMBL" id="CP163429">
    <property type="protein sequence ID" value="XDP92260.1"/>
    <property type="molecule type" value="Genomic_DNA"/>
</dbReference>
<comment type="catalytic activity">
    <reaction evidence="1">
        <text>2 a mycocerosyl-[mycocerosic acid synthase] + a phthiocerol = a dimycocerosyl phthiocerol + 2 holo-[mycocerosic acid synthase].</text>
        <dbReference type="EC" id="2.3.1.282"/>
    </reaction>
</comment>
<keyword evidence="13" id="KW-0418">Kinase</keyword>
<dbReference type="Pfam" id="PF16911">
    <property type="entry name" value="PapA_C"/>
    <property type="match status" value="1"/>
</dbReference>
<evidence type="ECO:0000256" key="8">
    <source>
        <dbReference type="ARBA" id="ARBA00023315"/>
    </source>
</evidence>
<dbReference type="Gene3D" id="3.30.559.30">
    <property type="entry name" value="Nonribosomal peptide synthetase, condensation domain"/>
    <property type="match status" value="1"/>
</dbReference>
<dbReference type="SUPFAM" id="SSF52777">
    <property type="entry name" value="CoA-dependent acyltransferases"/>
    <property type="match status" value="2"/>
</dbReference>
<evidence type="ECO:0000256" key="5">
    <source>
        <dbReference type="ARBA" id="ARBA00012866"/>
    </source>
</evidence>
<evidence type="ECO:0000256" key="1">
    <source>
        <dbReference type="ARBA" id="ARBA00000026"/>
    </source>
</evidence>
<evidence type="ECO:0000256" key="9">
    <source>
        <dbReference type="ARBA" id="ARBA00030465"/>
    </source>
</evidence>
<comment type="catalytic activity">
    <reaction evidence="3">
        <text>2 a mycocerosyl-[mycocerosic acid synthase] + a phthiodiolone = a dimycocerosyl phthiodiolone + 2 holo-[mycocerosic acid synthase].</text>
        <dbReference type="EC" id="2.3.1.282"/>
    </reaction>
</comment>
<dbReference type="InterPro" id="IPR023213">
    <property type="entry name" value="CAT-like_dom_sf"/>
</dbReference>
<evidence type="ECO:0000259" key="12">
    <source>
        <dbReference type="Pfam" id="PF16911"/>
    </source>
</evidence>
<dbReference type="InterPro" id="IPR031641">
    <property type="entry name" value="PapA_C"/>
</dbReference>
<evidence type="ECO:0000256" key="10">
    <source>
        <dbReference type="ARBA" id="ARBA00032317"/>
    </source>
</evidence>
<dbReference type="Gene3D" id="3.30.559.10">
    <property type="entry name" value="Chloramphenicol acetyltransferase-like domain"/>
    <property type="match status" value="1"/>
</dbReference>
<comment type="similarity">
    <text evidence="4">Belongs to the acyltransferase PapA5 family.</text>
</comment>
<evidence type="ECO:0000256" key="2">
    <source>
        <dbReference type="ARBA" id="ARBA00000625"/>
    </source>
</evidence>
<evidence type="ECO:0000256" key="3">
    <source>
        <dbReference type="ARBA" id="ARBA00001907"/>
    </source>
</evidence>
<evidence type="ECO:0000256" key="11">
    <source>
        <dbReference type="ARBA" id="ARBA00033407"/>
    </source>
</evidence>
<proteinExistence type="inferred from homology"/>
<organism evidence="13">
    <name type="scientific">Streptomyces sp. R02</name>
    <dbReference type="NCBI Taxonomy" id="3238623"/>
    <lineage>
        <taxon>Bacteria</taxon>
        <taxon>Bacillati</taxon>
        <taxon>Actinomycetota</taxon>
        <taxon>Actinomycetes</taxon>
        <taxon>Kitasatosporales</taxon>
        <taxon>Streptomycetaceae</taxon>
        <taxon>Streptomyces</taxon>
    </lineage>
</organism>